<evidence type="ECO:0000313" key="2">
    <source>
        <dbReference type="Proteomes" id="UP000000238"/>
    </source>
</evidence>
<organism evidence="1 2">
    <name type="scientific">Hahella chejuensis (strain KCTC 2396)</name>
    <dbReference type="NCBI Taxonomy" id="349521"/>
    <lineage>
        <taxon>Bacteria</taxon>
        <taxon>Pseudomonadati</taxon>
        <taxon>Pseudomonadota</taxon>
        <taxon>Gammaproteobacteria</taxon>
        <taxon>Oceanospirillales</taxon>
        <taxon>Hahellaceae</taxon>
        <taxon>Hahella</taxon>
    </lineage>
</organism>
<dbReference type="eggNOG" id="ENOG502ZHCG">
    <property type="taxonomic scope" value="Bacteria"/>
</dbReference>
<accession>Q2SI42</accession>
<keyword evidence="2" id="KW-1185">Reference proteome</keyword>
<dbReference type="HOGENOM" id="CLU_1832358_0_0_6"/>
<sequence length="140" mass="14120">MAITLKAYADSGLTTELLKLSVNQKVDGSTGPVDTVIYIGSVEVSKKFEAASSPGVDQIVLSIADANPGDGHEATEVKLALSSGGLDSATAGASLNLGTQLLSGVANALPVHVRVQDATATLGVSTELSLATNNLQELSV</sequence>
<dbReference type="STRING" id="349521.HCH_02908"/>
<protein>
    <submittedName>
        <fullName evidence="1">Uncharacterized protein</fullName>
    </submittedName>
</protein>
<dbReference type="AlphaFoldDB" id="Q2SI42"/>
<gene>
    <name evidence="1" type="ordered locus">HCH_02908</name>
</gene>
<evidence type="ECO:0000313" key="1">
    <source>
        <dbReference type="EMBL" id="ABC29682.1"/>
    </source>
</evidence>
<dbReference type="OrthoDB" id="6198756at2"/>
<proteinExistence type="predicted"/>
<reference evidence="1 2" key="1">
    <citation type="journal article" date="2005" name="Nucleic Acids Res.">
        <title>Genomic blueprint of Hahella chejuensis, a marine microbe producing an algicidal agent.</title>
        <authorList>
            <person name="Jeong H."/>
            <person name="Yim J.H."/>
            <person name="Lee C."/>
            <person name="Choi S.-H."/>
            <person name="Park Y.K."/>
            <person name="Yoon S.H."/>
            <person name="Hur C.-G."/>
            <person name="Kang H.-Y."/>
            <person name="Kim D."/>
            <person name="Lee H.H."/>
            <person name="Park K.H."/>
            <person name="Park S.-H."/>
            <person name="Park H.-S."/>
            <person name="Lee H.K."/>
            <person name="Oh T.K."/>
            <person name="Kim J.F."/>
        </authorList>
    </citation>
    <scope>NUCLEOTIDE SEQUENCE [LARGE SCALE GENOMIC DNA]</scope>
    <source>
        <strain evidence="1 2">KCTC 2396</strain>
    </source>
</reference>
<dbReference type="EMBL" id="CP000155">
    <property type="protein sequence ID" value="ABC29682.1"/>
    <property type="molecule type" value="Genomic_DNA"/>
</dbReference>
<dbReference type="KEGG" id="hch:HCH_02908"/>
<name>Q2SI42_HAHCH</name>
<dbReference type="Proteomes" id="UP000000238">
    <property type="component" value="Chromosome"/>
</dbReference>
<dbReference type="RefSeq" id="WP_011396751.1">
    <property type="nucleotide sequence ID" value="NC_007645.1"/>
</dbReference>